<dbReference type="InterPro" id="IPR051578">
    <property type="entry name" value="GDPD"/>
</dbReference>
<dbReference type="AlphaFoldDB" id="A0A7C8M3W2"/>
<reference evidence="4 5" key="1">
    <citation type="submission" date="2020-01" db="EMBL/GenBank/DDBJ databases">
        <authorList>
            <consortium name="DOE Joint Genome Institute"/>
            <person name="Haridas S."/>
            <person name="Albert R."/>
            <person name="Binder M."/>
            <person name="Bloem J."/>
            <person name="Labutti K."/>
            <person name="Salamov A."/>
            <person name="Andreopoulos B."/>
            <person name="Baker S.E."/>
            <person name="Barry K."/>
            <person name="Bills G."/>
            <person name="Bluhm B.H."/>
            <person name="Cannon C."/>
            <person name="Castanera R."/>
            <person name="Culley D.E."/>
            <person name="Daum C."/>
            <person name="Ezra D."/>
            <person name="Gonzalez J.B."/>
            <person name="Henrissat B."/>
            <person name="Kuo A."/>
            <person name="Liang C."/>
            <person name="Lipzen A."/>
            <person name="Lutzoni F."/>
            <person name="Magnuson J."/>
            <person name="Mondo S."/>
            <person name="Nolan M."/>
            <person name="Ohm R."/>
            <person name="Pangilinan J."/>
            <person name="Park H.-J.H."/>
            <person name="Ramirez L."/>
            <person name="Alfaro M."/>
            <person name="Sun H."/>
            <person name="Tritt A."/>
            <person name="Yoshinaga Y."/>
            <person name="Zwiers L.-H.L."/>
            <person name="Turgeon B.G."/>
            <person name="Goodwin S.B."/>
            <person name="Spatafora J.W."/>
            <person name="Crous P.W."/>
            <person name="Grigoriev I.V."/>
        </authorList>
    </citation>
    <scope>NUCLEOTIDE SEQUENCE [LARGE SCALE GENOMIC DNA]</scope>
    <source>
        <strain evidence="4 5">CBS 611.86</strain>
    </source>
</reference>
<dbReference type="Pfam" id="PF03009">
    <property type="entry name" value="GDPD"/>
    <property type="match status" value="1"/>
</dbReference>
<evidence type="ECO:0000256" key="1">
    <source>
        <dbReference type="ARBA" id="ARBA00022801"/>
    </source>
</evidence>
<dbReference type="OrthoDB" id="197419at2759"/>
<proteinExistence type="predicted"/>
<keyword evidence="5" id="KW-1185">Reference proteome</keyword>
<protein>
    <submittedName>
        <fullName evidence="4">Glycerophosphodiester phosphodiesterase domain-containing protein</fullName>
    </submittedName>
</protein>
<dbReference type="InterPro" id="IPR017946">
    <property type="entry name" value="PLC-like_Pdiesterase_TIM-brl"/>
</dbReference>
<dbReference type="InterPro" id="IPR030395">
    <property type="entry name" value="GP_PDE_dom"/>
</dbReference>
<dbReference type="PROSITE" id="PS51704">
    <property type="entry name" value="GP_PDE"/>
    <property type="match status" value="1"/>
</dbReference>
<dbReference type="Proteomes" id="UP000481861">
    <property type="component" value="Unassembled WGS sequence"/>
</dbReference>
<evidence type="ECO:0000259" key="3">
    <source>
        <dbReference type="PROSITE" id="PS51704"/>
    </source>
</evidence>
<keyword evidence="1" id="KW-0378">Hydrolase</keyword>
<feature type="domain" description="GP-PDE" evidence="3">
    <location>
        <begin position="1"/>
        <end position="315"/>
    </location>
</feature>
<organism evidence="4 5">
    <name type="scientific">Massariosphaeria phaeospora</name>
    <dbReference type="NCBI Taxonomy" id="100035"/>
    <lineage>
        <taxon>Eukaryota</taxon>
        <taxon>Fungi</taxon>
        <taxon>Dikarya</taxon>
        <taxon>Ascomycota</taxon>
        <taxon>Pezizomycotina</taxon>
        <taxon>Dothideomycetes</taxon>
        <taxon>Pleosporomycetidae</taxon>
        <taxon>Pleosporales</taxon>
        <taxon>Pleosporales incertae sedis</taxon>
        <taxon>Massariosphaeria</taxon>
    </lineage>
</organism>
<dbReference type="PANTHER" id="PTHR22958:SF1">
    <property type="entry name" value="GLYCEROPHOSPHOCHOLINE PHOSPHODIESTERASE GPCPD1"/>
    <property type="match status" value="1"/>
</dbReference>
<dbReference type="EMBL" id="JAADJZ010000016">
    <property type="protein sequence ID" value="KAF2869520.1"/>
    <property type="molecule type" value="Genomic_DNA"/>
</dbReference>
<feature type="non-terminal residue" evidence="4">
    <location>
        <position position="1"/>
    </location>
</feature>
<comment type="caution">
    <text evidence="4">The sequence shown here is derived from an EMBL/GenBank/DDBJ whole genome shotgun (WGS) entry which is preliminary data.</text>
</comment>
<feature type="compositionally biased region" description="Basic and acidic residues" evidence="2">
    <location>
        <begin position="74"/>
        <end position="94"/>
    </location>
</feature>
<accession>A0A7C8M3W2</accession>
<dbReference type="PANTHER" id="PTHR22958">
    <property type="entry name" value="GLYCEROPHOSPHORYL DIESTER PHOSPHODIESTERASE"/>
    <property type="match status" value="1"/>
</dbReference>
<dbReference type="GO" id="GO:0047389">
    <property type="term" value="F:glycerophosphocholine phosphodiesterase activity"/>
    <property type="evidence" value="ECO:0007669"/>
    <property type="project" value="TreeGrafter"/>
</dbReference>
<dbReference type="Gene3D" id="3.20.20.190">
    <property type="entry name" value="Phosphatidylinositol (PI) phosphodiesterase"/>
    <property type="match status" value="1"/>
</dbReference>
<sequence>GTGQNTKNHEHIQIGENTLEAFETATKLGTAFIEVYVQVTKDLVPVVYHDFLVSETGTDSAIYSLSKQQSARPQDADPPRLPWDERARPRTQDRRRTRPLHAPRDSGTQCLFERMKHTFEYKMTGMKGNTRSNSVHEPFMTLRQLLDTLPESTHLDIELKYPMLFETDDWEMDPYAMELNLFTDSILQVLFTYGGNRSMFLSTFSPELCILLVRKQKTYPVLFLNDSNNYPTGDPRALSLQSAVHFARAWKLQGIIMASEPFIASPKLVKFVQGQKLFCASYGGLNDDPECAKIQADAGIDAIIVNKVKLITKTLQER</sequence>
<evidence type="ECO:0000256" key="2">
    <source>
        <dbReference type="SAM" id="MobiDB-lite"/>
    </source>
</evidence>
<evidence type="ECO:0000313" key="4">
    <source>
        <dbReference type="EMBL" id="KAF2869520.1"/>
    </source>
</evidence>
<name>A0A7C8M3W2_9PLEO</name>
<evidence type="ECO:0000313" key="5">
    <source>
        <dbReference type="Proteomes" id="UP000481861"/>
    </source>
</evidence>
<dbReference type="SUPFAM" id="SSF51695">
    <property type="entry name" value="PLC-like phosphodiesterases"/>
    <property type="match status" value="1"/>
</dbReference>
<dbReference type="GO" id="GO:0046475">
    <property type="term" value="P:glycerophospholipid catabolic process"/>
    <property type="evidence" value="ECO:0007669"/>
    <property type="project" value="TreeGrafter"/>
</dbReference>
<feature type="region of interest" description="Disordered" evidence="2">
    <location>
        <begin position="65"/>
        <end position="107"/>
    </location>
</feature>
<gene>
    <name evidence="4" type="ORF">BDV95DRAFT_498170</name>
</gene>